<dbReference type="InterPro" id="IPR047738">
    <property type="entry name" value="SAV_2336-like_N"/>
</dbReference>
<accession>A0ABP5WG00</accession>
<dbReference type="Proteomes" id="UP001499986">
    <property type="component" value="Unassembled WGS sequence"/>
</dbReference>
<evidence type="ECO:0000313" key="1">
    <source>
        <dbReference type="EMBL" id="GAA2424516.1"/>
    </source>
</evidence>
<gene>
    <name evidence="1" type="ORF">GCM10010255_77660</name>
</gene>
<name>A0ABP5WG00_9ACTN</name>
<evidence type="ECO:0000313" key="2">
    <source>
        <dbReference type="Proteomes" id="UP001499986"/>
    </source>
</evidence>
<keyword evidence="2" id="KW-1185">Reference proteome</keyword>
<sequence>MTDASAGIIERLHDVLTRAGVSLGPAELVDILWLAMRLPSDGRFGSEDPPDSAVPPRRLDVFADDSPSAFPGRRTHGAGGEGTDLFGYGGDGVPGTTGNLVNLPDRRALPAGLAIGRALKRLGRPVHTEGSDEIDDARTVDLIAETGVLDVVLKPKHEKWLDVALVVDDGVSMRVWEETFRELRAVLDRAGAFRRVRAYGLDTRTPGGPVLHSVPFRPGSPRVTPKALCAADRRTAILVMSDAVGEGWHLGDVDPLLTQCAEHCPTAILQPLPRRLWAGIPLRPEPKVLSGRRPGAANTALVVEDPWLPLGLAAPTGIPVPVLEIHPRVLVEWAALVANGTRTTLPVILAGRHSWRDRNTQDAAAPVRRGGERADLRGRLQGFRRAASPEAFRLAGHLAAIRPLTLGLMRTVQRAVLGRCDPAVLAEVLLGGLLRQRRDPARPALACYDFRPGLRDLLLETVPSSELLATGRLVSEALRAPASGTRTFPALRSDLSGSLRLPPGAGAFAVTATPLMHHFGLVAEEPGPGVGPMAPAEGQLFSGDGTPMTSLTSQDPELAALVAAGDWHGAVSRGEVLLEELVRAHGAETFPVYAGRRDLAEWIGLAGAPQSAARLLRQLRTELEHLLGPDDLRVLGVARLAADWTGTAGRPRQAMQEMATLLETQERLLGPDNLDCLETRRLMSYWTAVAGLAEEAVSRHLELLSRQERLLGPDDLATLNTRANIVSWTGQSGRVLEAREMCERLLRDVERIAPPEHKLRPITEAELAHWTALAGEPATAVVRLEQALPGLYSALGPAHSYPYAVRQRIAHWTGVLGNPETALERMRNLLVDIAAVLPPEHPVFLSCRAEFALWTARTGDTAQARRLLENLLPEVSEIVGSEAPQTLHVKNLLDSLGDRPA</sequence>
<proteinExistence type="predicted"/>
<dbReference type="InterPro" id="IPR053137">
    <property type="entry name" value="NLR-like"/>
</dbReference>
<organism evidence="1 2">
    <name type="scientific">Streptomyces coeruleofuscus</name>
    <dbReference type="NCBI Taxonomy" id="66879"/>
    <lineage>
        <taxon>Bacteria</taxon>
        <taxon>Bacillati</taxon>
        <taxon>Actinomycetota</taxon>
        <taxon>Actinomycetes</taxon>
        <taxon>Kitasatosporales</taxon>
        <taxon>Streptomycetaceae</taxon>
        <taxon>Streptomyces</taxon>
    </lineage>
</organism>
<protein>
    <recommendedName>
        <fullName evidence="3">Tetratricopeptide repeat protein</fullName>
    </recommendedName>
</protein>
<comment type="caution">
    <text evidence="1">The sequence shown here is derived from an EMBL/GenBank/DDBJ whole genome shotgun (WGS) entry which is preliminary data.</text>
</comment>
<dbReference type="EMBL" id="BAAASE010000015">
    <property type="protein sequence ID" value="GAA2424516.1"/>
    <property type="molecule type" value="Genomic_DNA"/>
</dbReference>
<dbReference type="NCBIfam" id="NF041121">
    <property type="entry name" value="SAV_2336_NTERM"/>
    <property type="match status" value="1"/>
</dbReference>
<dbReference type="RefSeq" id="WP_346139395.1">
    <property type="nucleotide sequence ID" value="NZ_BAAASE010000015.1"/>
</dbReference>
<reference evidence="2" key="1">
    <citation type="journal article" date="2019" name="Int. J. Syst. Evol. Microbiol.">
        <title>The Global Catalogue of Microorganisms (GCM) 10K type strain sequencing project: providing services to taxonomists for standard genome sequencing and annotation.</title>
        <authorList>
            <consortium name="The Broad Institute Genomics Platform"/>
            <consortium name="The Broad Institute Genome Sequencing Center for Infectious Disease"/>
            <person name="Wu L."/>
            <person name="Ma J."/>
        </authorList>
    </citation>
    <scope>NUCLEOTIDE SEQUENCE [LARGE SCALE GENOMIC DNA]</scope>
    <source>
        <strain evidence="2">JCM 4358</strain>
    </source>
</reference>
<dbReference type="InterPro" id="IPR011990">
    <property type="entry name" value="TPR-like_helical_dom_sf"/>
</dbReference>
<dbReference type="Gene3D" id="1.25.40.10">
    <property type="entry name" value="Tetratricopeptide repeat domain"/>
    <property type="match status" value="2"/>
</dbReference>
<evidence type="ECO:0008006" key="3">
    <source>
        <dbReference type="Google" id="ProtNLM"/>
    </source>
</evidence>
<dbReference type="PANTHER" id="PTHR46082:SF6">
    <property type="entry name" value="AAA+ ATPASE DOMAIN-CONTAINING PROTEIN-RELATED"/>
    <property type="match status" value="1"/>
</dbReference>
<dbReference type="PANTHER" id="PTHR46082">
    <property type="entry name" value="ATP/GTP-BINDING PROTEIN-RELATED"/>
    <property type="match status" value="1"/>
</dbReference>